<gene>
    <name evidence="2" type="ORF">FVP33_16945</name>
</gene>
<dbReference type="EMBL" id="VRMG01000013">
    <property type="protein sequence ID" value="TXN28525.1"/>
    <property type="molecule type" value="Genomic_DNA"/>
</dbReference>
<dbReference type="PROSITE" id="PS51746">
    <property type="entry name" value="PPM_2"/>
    <property type="match status" value="1"/>
</dbReference>
<dbReference type="GO" id="GO:0004722">
    <property type="term" value="F:protein serine/threonine phosphatase activity"/>
    <property type="evidence" value="ECO:0007669"/>
    <property type="project" value="InterPro"/>
</dbReference>
<proteinExistence type="predicted"/>
<dbReference type="SUPFAM" id="SSF81606">
    <property type="entry name" value="PP2C-like"/>
    <property type="match status" value="1"/>
</dbReference>
<protein>
    <submittedName>
        <fullName evidence="2">Serine/threonine-protein phosphatase</fullName>
    </submittedName>
</protein>
<dbReference type="InterPro" id="IPR036457">
    <property type="entry name" value="PPM-type-like_dom_sf"/>
</dbReference>
<dbReference type="SMART" id="SM00331">
    <property type="entry name" value="PP2C_SIG"/>
    <property type="match status" value="1"/>
</dbReference>
<accession>A0A5C8UJX3</accession>
<dbReference type="RefSeq" id="WP_147784878.1">
    <property type="nucleotide sequence ID" value="NZ_VRMG01000013.1"/>
</dbReference>
<dbReference type="InterPro" id="IPR001932">
    <property type="entry name" value="PPM-type_phosphatase-like_dom"/>
</dbReference>
<dbReference type="Proteomes" id="UP000321379">
    <property type="component" value="Unassembled WGS sequence"/>
</dbReference>
<comment type="caution">
    <text evidence="2">The sequence shown here is derived from an EMBL/GenBank/DDBJ whole genome shotgun (WGS) entry which is preliminary data.</text>
</comment>
<organism evidence="2 3">
    <name type="scientific">Lacisediminihabitans profunda</name>
    <dbReference type="NCBI Taxonomy" id="2594790"/>
    <lineage>
        <taxon>Bacteria</taxon>
        <taxon>Bacillati</taxon>
        <taxon>Actinomycetota</taxon>
        <taxon>Actinomycetes</taxon>
        <taxon>Micrococcales</taxon>
        <taxon>Microbacteriaceae</taxon>
        <taxon>Lacisediminihabitans</taxon>
    </lineage>
</organism>
<dbReference type="AlphaFoldDB" id="A0A5C8UJX3"/>
<feature type="domain" description="PPM-type phosphatase" evidence="1">
    <location>
        <begin position="26"/>
        <end position="257"/>
    </location>
</feature>
<dbReference type="Pfam" id="PF13672">
    <property type="entry name" value="PP2C_2"/>
    <property type="match status" value="1"/>
</dbReference>
<reference evidence="2 3" key="1">
    <citation type="submission" date="2019-08" db="EMBL/GenBank/DDBJ databases">
        <title>Bacterial whole genome sequence for Glaciihabitans sp. CHu50b-6-2.</title>
        <authorList>
            <person name="Jin L."/>
        </authorList>
    </citation>
    <scope>NUCLEOTIDE SEQUENCE [LARGE SCALE GENOMIC DNA]</scope>
    <source>
        <strain evidence="2 3">CHu50b-6-2</strain>
    </source>
</reference>
<dbReference type="PANTHER" id="PTHR47992">
    <property type="entry name" value="PROTEIN PHOSPHATASE"/>
    <property type="match status" value="1"/>
</dbReference>
<evidence type="ECO:0000313" key="3">
    <source>
        <dbReference type="Proteomes" id="UP000321379"/>
    </source>
</evidence>
<dbReference type="Gene3D" id="3.60.40.10">
    <property type="entry name" value="PPM-type phosphatase domain"/>
    <property type="match status" value="1"/>
</dbReference>
<dbReference type="InterPro" id="IPR015655">
    <property type="entry name" value="PP2C"/>
</dbReference>
<evidence type="ECO:0000313" key="2">
    <source>
        <dbReference type="EMBL" id="TXN28525.1"/>
    </source>
</evidence>
<dbReference type="CDD" id="cd00143">
    <property type="entry name" value="PP2Cc"/>
    <property type="match status" value="1"/>
</dbReference>
<evidence type="ECO:0000259" key="1">
    <source>
        <dbReference type="PROSITE" id="PS51746"/>
    </source>
</evidence>
<dbReference type="SMART" id="SM00332">
    <property type="entry name" value="PP2Cc"/>
    <property type="match status" value="1"/>
</dbReference>
<sequence>MTELGRSEGRRSVEVPGRPDASLVIAWGAATDTGRKRHHNEDSYLAELPLFVVADGMGGHSAGDVASAAVVSRLEKEISSDFAEIGAVERGLHAATEDIALAADEKELGVGTTATGAALTLENGEPCWMVFNVGDSRVYMFENNLLSQVSIDHSVVQELVDAGLIRAEDAEFHPDSNVITRAVGFNAAPLPDYWIVPIRPGLRLLLCSDGLTKELDSERIRLHLAAALAPAETAQALVDAAVAAGGRDNVTTIVVDVVESSGLYDLEHTVPRPTRV</sequence>
<keyword evidence="3" id="KW-1185">Reference proteome</keyword>
<name>A0A5C8UJX3_9MICO</name>